<reference evidence="3" key="1">
    <citation type="submission" date="2017-01" db="EMBL/GenBank/DDBJ databases">
        <authorList>
            <person name="Wang Y."/>
            <person name="White M."/>
            <person name="Kvist S."/>
            <person name="Moncalvo J.-M."/>
        </authorList>
    </citation>
    <scope>NUCLEOTIDE SEQUENCE [LARGE SCALE GENOMIC DNA]</scope>
    <source>
        <strain evidence="3">COL-18-3</strain>
    </source>
</reference>
<gene>
    <name evidence="2" type="ORF">AX774_g4306</name>
</gene>
<dbReference type="SUPFAM" id="SSF50978">
    <property type="entry name" value="WD40 repeat-like"/>
    <property type="match status" value="1"/>
</dbReference>
<sequence length="71" mass="8059">MFFCVDNKIRVWDIETILDAENIHDNEKKKPLSVLTSHVGAVLCVRFCHGKGNKIVSGADDMSVLIWEKDE</sequence>
<comment type="caution">
    <text evidence="2">The sequence shown here is derived from an EMBL/GenBank/DDBJ whole genome shotgun (WGS) entry which is preliminary data.</text>
</comment>
<evidence type="ECO:0000256" key="1">
    <source>
        <dbReference type="PROSITE-ProRule" id="PRU00221"/>
    </source>
</evidence>
<dbReference type="SMART" id="SM00320">
    <property type="entry name" value="WD40"/>
    <property type="match status" value="1"/>
</dbReference>
<dbReference type="PROSITE" id="PS50082">
    <property type="entry name" value="WD_REPEATS_2"/>
    <property type="match status" value="1"/>
</dbReference>
<dbReference type="PANTHER" id="PTHR13831:SF0">
    <property type="entry name" value="PROTEIN HIRA"/>
    <property type="match status" value="1"/>
</dbReference>
<protein>
    <submittedName>
        <fullName evidence="2">Protein HIR1</fullName>
    </submittedName>
</protein>
<dbReference type="InterPro" id="IPR001680">
    <property type="entry name" value="WD40_rpt"/>
</dbReference>
<dbReference type="GO" id="GO:0005634">
    <property type="term" value="C:nucleus"/>
    <property type="evidence" value="ECO:0007669"/>
    <property type="project" value="InterPro"/>
</dbReference>
<proteinExistence type="predicted"/>
<dbReference type="GO" id="GO:0031491">
    <property type="term" value="F:nucleosome binding"/>
    <property type="evidence" value="ECO:0007669"/>
    <property type="project" value="TreeGrafter"/>
</dbReference>
<feature type="repeat" description="WD" evidence="1">
    <location>
        <begin position="35"/>
        <end position="71"/>
    </location>
</feature>
<keyword evidence="3" id="KW-1185">Reference proteome</keyword>
<dbReference type="GO" id="GO:0006338">
    <property type="term" value="P:chromatin remodeling"/>
    <property type="evidence" value="ECO:0007669"/>
    <property type="project" value="TreeGrafter"/>
</dbReference>
<keyword evidence="1" id="KW-0853">WD repeat</keyword>
<dbReference type="Pfam" id="PF00400">
    <property type="entry name" value="WD40"/>
    <property type="match status" value="1"/>
</dbReference>
<dbReference type="OrthoDB" id="1741719at2759"/>
<dbReference type="InterPro" id="IPR031120">
    <property type="entry name" value="HIR1-like"/>
</dbReference>
<dbReference type="PROSITE" id="PS50294">
    <property type="entry name" value="WD_REPEATS_REGION"/>
    <property type="match status" value="1"/>
</dbReference>
<evidence type="ECO:0000313" key="3">
    <source>
        <dbReference type="Proteomes" id="UP000188320"/>
    </source>
</evidence>
<name>A0A1R1PMN7_ZANCU</name>
<dbReference type="GO" id="GO:0006351">
    <property type="term" value="P:DNA-templated transcription"/>
    <property type="evidence" value="ECO:0007669"/>
    <property type="project" value="InterPro"/>
</dbReference>
<evidence type="ECO:0000313" key="2">
    <source>
        <dbReference type="EMBL" id="OMH82218.1"/>
    </source>
</evidence>
<dbReference type="Gene3D" id="2.130.10.10">
    <property type="entry name" value="YVTN repeat-like/Quinoprotein amine dehydrogenase"/>
    <property type="match status" value="1"/>
</dbReference>
<accession>A0A1R1PMN7</accession>
<dbReference type="EMBL" id="LSSK01000714">
    <property type="protein sequence ID" value="OMH82218.1"/>
    <property type="molecule type" value="Genomic_DNA"/>
</dbReference>
<dbReference type="GO" id="GO:0000417">
    <property type="term" value="C:HIR complex"/>
    <property type="evidence" value="ECO:0007669"/>
    <property type="project" value="TreeGrafter"/>
</dbReference>
<dbReference type="InterPro" id="IPR036322">
    <property type="entry name" value="WD40_repeat_dom_sf"/>
</dbReference>
<dbReference type="GO" id="GO:0000785">
    <property type="term" value="C:chromatin"/>
    <property type="evidence" value="ECO:0007669"/>
    <property type="project" value="TreeGrafter"/>
</dbReference>
<dbReference type="InterPro" id="IPR015943">
    <property type="entry name" value="WD40/YVTN_repeat-like_dom_sf"/>
</dbReference>
<dbReference type="PANTHER" id="PTHR13831">
    <property type="entry name" value="MEMBER OF THE HIR1 FAMILY OF WD-REPEAT PROTEINS"/>
    <property type="match status" value="1"/>
</dbReference>
<organism evidence="2 3">
    <name type="scientific">Zancudomyces culisetae</name>
    <name type="common">Gut fungus</name>
    <name type="synonym">Smittium culisetae</name>
    <dbReference type="NCBI Taxonomy" id="1213189"/>
    <lineage>
        <taxon>Eukaryota</taxon>
        <taxon>Fungi</taxon>
        <taxon>Fungi incertae sedis</taxon>
        <taxon>Zoopagomycota</taxon>
        <taxon>Kickxellomycotina</taxon>
        <taxon>Harpellomycetes</taxon>
        <taxon>Harpellales</taxon>
        <taxon>Legeriomycetaceae</taxon>
        <taxon>Zancudomyces</taxon>
    </lineage>
</organism>
<dbReference type="AlphaFoldDB" id="A0A1R1PMN7"/>
<dbReference type="Proteomes" id="UP000188320">
    <property type="component" value="Unassembled WGS sequence"/>
</dbReference>